<keyword evidence="5 6" id="KW-0325">Glycoprotein</keyword>
<evidence type="ECO:0000256" key="5">
    <source>
        <dbReference type="ARBA" id="ARBA00023180"/>
    </source>
</evidence>
<dbReference type="GO" id="GO:0005576">
    <property type="term" value="C:extracellular region"/>
    <property type="evidence" value="ECO:0007669"/>
    <property type="project" value="UniProtKB-SubCell"/>
</dbReference>
<organism evidence="8">
    <name type="scientific">Rhipicephalus microplus</name>
    <name type="common">Cattle tick</name>
    <name type="synonym">Boophilus microplus</name>
    <dbReference type="NCBI Taxonomy" id="6941"/>
    <lineage>
        <taxon>Eukaryota</taxon>
        <taxon>Metazoa</taxon>
        <taxon>Ecdysozoa</taxon>
        <taxon>Arthropoda</taxon>
        <taxon>Chelicerata</taxon>
        <taxon>Arachnida</taxon>
        <taxon>Acari</taxon>
        <taxon>Parasitiformes</taxon>
        <taxon>Ixodida</taxon>
        <taxon>Ixodoidea</taxon>
        <taxon>Ixodidae</taxon>
        <taxon>Rhipicephalinae</taxon>
        <taxon>Rhipicephalus</taxon>
        <taxon>Boophilus</taxon>
    </lineage>
</organism>
<evidence type="ECO:0000256" key="2">
    <source>
        <dbReference type="ARBA" id="ARBA00022525"/>
    </source>
</evidence>
<sequence length="118" mass="12755">MSPLVRTTICFFCFGLGIFAANSTNSLDSEEFPGGLCLQGIVNTSDNVAVTVGCTETCLNGSRVNVPDNTTCINKTVEEVKEMPKYTNFSCSIGHCKNGTCVGFDTHKMCERPPVMWA</sequence>
<name>A0A6G5A6P0_RHIMP</name>
<comment type="subcellular location">
    <subcellularLocation>
        <location evidence="1 6">Secreted</location>
    </subcellularLocation>
</comment>
<keyword evidence="4 6" id="KW-1015">Disulfide bond</keyword>
<evidence type="ECO:0000256" key="1">
    <source>
        <dbReference type="ARBA" id="ARBA00004613"/>
    </source>
</evidence>
<evidence type="ECO:0000313" key="8">
    <source>
        <dbReference type="EMBL" id="NIE45903.1"/>
    </source>
</evidence>
<protein>
    <recommendedName>
        <fullName evidence="6">Evasin</fullName>
    </recommendedName>
</protein>
<dbReference type="AlphaFoldDB" id="A0A6G5A6P0"/>
<dbReference type="GO" id="GO:0019957">
    <property type="term" value="F:C-C chemokine binding"/>
    <property type="evidence" value="ECO:0007669"/>
    <property type="project" value="InterPro"/>
</dbReference>
<dbReference type="Pfam" id="PF19429">
    <property type="entry name" value="EVA_Class_A"/>
    <property type="match status" value="1"/>
</dbReference>
<keyword evidence="3 6" id="KW-0732">Signal</keyword>
<reference evidence="8" key="1">
    <citation type="submission" date="2020-03" db="EMBL/GenBank/DDBJ databases">
        <title>A transcriptome and proteome of the tick Rhipicephalus microplus shaped by the genetic composition of its hosts and developmental stage.</title>
        <authorList>
            <person name="Garcia G.R."/>
            <person name="Ribeiro J.M.C."/>
            <person name="Maruyama S.R."/>
            <person name="Gardinasse L.G."/>
            <person name="Nelson K."/>
            <person name="Ferreira B.R."/>
            <person name="Andrade T.G."/>
            <person name="Santos I.K.F.M."/>
        </authorList>
    </citation>
    <scope>NUCLEOTIDE SEQUENCE</scope>
    <source>
        <strain evidence="8">NSGR</strain>
        <tissue evidence="8">Salivary glands</tissue>
    </source>
</reference>
<comment type="function">
    <text evidence="6">Salivary chemokine-binding protein which binds to host chemokines.</text>
</comment>
<keyword evidence="2 6" id="KW-0964">Secreted</keyword>
<evidence type="ECO:0000256" key="4">
    <source>
        <dbReference type="ARBA" id="ARBA00023157"/>
    </source>
</evidence>
<feature type="chain" id="PRO_5026147993" description="Evasin" evidence="7">
    <location>
        <begin position="24"/>
        <end position="118"/>
    </location>
</feature>
<dbReference type="EMBL" id="GIKN01003630">
    <property type="protein sequence ID" value="NIE45903.1"/>
    <property type="molecule type" value="Transcribed_RNA"/>
</dbReference>
<evidence type="ECO:0000256" key="6">
    <source>
        <dbReference type="RuleBase" id="RU369006"/>
    </source>
</evidence>
<evidence type="ECO:0000256" key="7">
    <source>
        <dbReference type="SAM" id="SignalP"/>
    </source>
</evidence>
<feature type="signal peptide" evidence="7">
    <location>
        <begin position="1"/>
        <end position="23"/>
    </location>
</feature>
<accession>A0A6G5A6P0</accession>
<dbReference type="Gene3D" id="2.30.130.100">
    <property type="match status" value="1"/>
</dbReference>
<dbReference type="InterPro" id="IPR045797">
    <property type="entry name" value="EVA_Class_A"/>
</dbReference>
<proteinExistence type="predicted"/>
<evidence type="ECO:0000256" key="3">
    <source>
        <dbReference type="ARBA" id="ARBA00022729"/>
    </source>
</evidence>